<protein>
    <submittedName>
        <fullName evidence="1">Uncharacterized protein</fullName>
    </submittedName>
</protein>
<keyword evidence="2" id="KW-1185">Reference proteome</keyword>
<gene>
    <name evidence="1" type="ORF">RO3G_15106</name>
</gene>
<dbReference type="RefSeq" id="XP_067525791.1">
    <property type="nucleotide sequence ID" value="XM_067669690.1"/>
</dbReference>
<dbReference type="GeneID" id="93622071"/>
<sequence length="123" mass="12633">MDPTIKDYVNNNGQGQIDADVIVSSVTSEAVSSTLSLSKSVSASAATVIQSIPSASSLALSAPIRSSIQFVVSSIASQTASPTLPIRSSATMAPSSSISHPLFLNNTSSVFLYVEINNPEGLC</sequence>
<dbReference type="Proteomes" id="UP000009138">
    <property type="component" value="Unassembled WGS sequence"/>
</dbReference>
<dbReference type="EMBL" id="CH476746">
    <property type="protein sequence ID" value="EIE90395.1"/>
    <property type="molecule type" value="Genomic_DNA"/>
</dbReference>
<name>I1CPL5_RHIO9</name>
<dbReference type="AlphaFoldDB" id="I1CPL5"/>
<accession>I1CPL5</accession>
<organism evidence="1 2">
    <name type="scientific">Rhizopus delemar (strain RA 99-880 / ATCC MYA-4621 / FGSC 9543 / NRRL 43880)</name>
    <name type="common">Mucormycosis agent</name>
    <name type="synonym">Rhizopus arrhizus var. delemar</name>
    <dbReference type="NCBI Taxonomy" id="246409"/>
    <lineage>
        <taxon>Eukaryota</taxon>
        <taxon>Fungi</taxon>
        <taxon>Fungi incertae sedis</taxon>
        <taxon>Mucoromycota</taxon>
        <taxon>Mucoromycotina</taxon>
        <taxon>Mucoromycetes</taxon>
        <taxon>Mucorales</taxon>
        <taxon>Mucorineae</taxon>
        <taxon>Rhizopodaceae</taxon>
        <taxon>Rhizopus</taxon>
    </lineage>
</organism>
<evidence type="ECO:0000313" key="2">
    <source>
        <dbReference type="Proteomes" id="UP000009138"/>
    </source>
</evidence>
<reference evidence="1 2" key="1">
    <citation type="journal article" date="2009" name="PLoS Genet.">
        <title>Genomic analysis of the basal lineage fungus Rhizopus oryzae reveals a whole-genome duplication.</title>
        <authorList>
            <person name="Ma L.-J."/>
            <person name="Ibrahim A.S."/>
            <person name="Skory C."/>
            <person name="Grabherr M.G."/>
            <person name="Burger G."/>
            <person name="Butler M."/>
            <person name="Elias M."/>
            <person name="Idnurm A."/>
            <person name="Lang B.F."/>
            <person name="Sone T."/>
            <person name="Abe A."/>
            <person name="Calvo S.E."/>
            <person name="Corrochano L.M."/>
            <person name="Engels R."/>
            <person name="Fu J."/>
            <person name="Hansberg W."/>
            <person name="Kim J.-M."/>
            <person name="Kodira C.D."/>
            <person name="Koehrsen M.J."/>
            <person name="Liu B."/>
            <person name="Miranda-Saavedra D."/>
            <person name="O'Leary S."/>
            <person name="Ortiz-Castellanos L."/>
            <person name="Poulter R."/>
            <person name="Rodriguez-Romero J."/>
            <person name="Ruiz-Herrera J."/>
            <person name="Shen Y.-Q."/>
            <person name="Zeng Q."/>
            <person name="Galagan J."/>
            <person name="Birren B.W."/>
            <person name="Cuomo C.A."/>
            <person name="Wickes B.L."/>
        </authorList>
    </citation>
    <scope>NUCLEOTIDE SEQUENCE [LARGE SCALE GENOMIC DNA]</scope>
    <source>
        <strain evidence="2">RA 99-880 / ATCC MYA-4621 / FGSC 9543 / NRRL 43880</strain>
    </source>
</reference>
<dbReference type="InParanoid" id="I1CPL5"/>
<evidence type="ECO:0000313" key="1">
    <source>
        <dbReference type="EMBL" id="EIE90395.1"/>
    </source>
</evidence>
<dbReference type="VEuPathDB" id="FungiDB:RO3G_15106"/>
<proteinExistence type="predicted"/>